<comment type="cofactor">
    <cofactor evidence="2">
        <name>Mg(2+)</name>
        <dbReference type="ChEBI" id="CHEBI:18420"/>
    </cofactor>
</comment>
<keyword evidence="5" id="KW-0479">Metal-binding</keyword>
<dbReference type="GO" id="GO:0006302">
    <property type="term" value="P:double-strand break repair"/>
    <property type="evidence" value="ECO:0007669"/>
    <property type="project" value="TreeGrafter"/>
</dbReference>
<evidence type="ECO:0000256" key="1">
    <source>
        <dbReference type="ARBA" id="ARBA00001936"/>
    </source>
</evidence>
<organism evidence="11 12">
    <name type="scientific">Armillaria solidipes</name>
    <dbReference type="NCBI Taxonomy" id="1076256"/>
    <lineage>
        <taxon>Eukaryota</taxon>
        <taxon>Fungi</taxon>
        <taxon>Dikarya</taxon>
        <taxon>Basidiomycota</taxon>
        <taxon>Agaricomycotina</taxon>
        <taxon>Agaricomycetes</taxon>
        <taxon>Agaricomycetidae</taxon>
        <taxon>Agaricales</taxon>
        <taxon>Marasmiineae</taxon>
        <taxon>Physalacriaceae</taxon>
        <taxon>Armillaria</taxon>
    </lineage>
</organism>
<sequence length="393" mass="44340">MPRVGQDQVRQARDEIIVKTLPPSGSSALPAVQLLLPPTAFEREPVPLSNASSSISRASTSDSTPILHESQLQMDSDPSQLQPLKVYRYRPEHDSSDSAWGGWKHLNLKDKRPRHMSTPKSLIIVTWNIDYHGHYVVERLHAALEYLQKDVFECLKDSDSPGPCCILLQEVQTRALREIRSNEWIRRHFIMTPIDNTKWPHSFENGNITLIEKSIFIHDAYILKYGMTDMARSAIIVDVRMLSRLGTQRRVRIINTQLEGNLDGGEFRRQQLKECAKLLKRTKSQQNLAPAQSGGLIGGDMNALDADADEVVRSFGLVDPVASLKDESEGHTWGYQGGMHCRKARLDKILTYTPDGKKRVRVADIRRIGIGLQWEGHWVSDHFGLIGTVSVLA</sequence>
<comment type="subcellular location">
    <subcellularLocation>
        <location evidence="3">Nucleus</location>
    </subcellularLocation>
</comment>
<dbReference type="InterPro" id="IPR051547">
    <property type="entry name" value="TDP2-like"/>
</dbReference>
<dbReference type="AlphaFoldDB" id="A0A2H3BD30"/>
<keyword evidence="8" id="KW-0460">Magnesium</keyword>
<keyword evidence="9" id="KW-0234">DNA repair</keyword>
<dbReference type="GO" id="GO:0005737">
    <property type="term" value="C:cytoplasm"/>
    <property type="evidence" value="ECO:0007669"/>
    <property type="project" value="TreeGrafter"/>
</dbReference>
<evidence type="ECO:0000313" key="11">
    <source>
        <dbReference type="EMBL" id="PBK67570.1"/>
    </source>
</evidence>
<evidence type="ECO:0000256" key="7">
    <source>
        <dbReference type="ARBA" id="ARBA00022801"/>
    </source>
</evidence>
<evidence type="ECO:0000256" key="2">
    <source>
        <dbReference type="ARBA" id="ARBA00001946"/>
    </source>
</evidence>
<evidence type="ECO:0000256" key="10">
    <source>
        <dbReference type="ARBA" id="ARBA00023242"/>
    </source>
</evidence>
<evidence type="ECO:0000256" key="3">
    <source>
        <dbReference type="ARBA" id="ARBA00004123"/>
    </source>
</evidence>
<dbReference type="PANTHER" id="PTHR15822:SF4">
    <property type="entry name" value="TYROSYL-DNA PHOSPHODIESTERASE 2"/>
    <property type="match status" value="1"/>
</dbReference>
<dbReference type="Proteomes" id="UP000218334">
    <property type="component" value="Unassembled WGS sequence"/>
</dbReference>
<dbReference type="Gene3D" id="3.60.10.10">
    <property type="entry name" value="Endonuclease/exonuclease/phosphatase"/>
    <property type="match status" value="1"/>
</dbReference>
<evidence type="ECO:0000256" key="6">
    <source>
        <dbReference type="ARBA" id="ARBA00022763"/>
    </source>
</evidence>
<dbReference type="GO" id="GO:0005634">
    <property type="term" value="C:nucleus"/>
    <property type="evidence" value="ECO:0007669"/>
    <property type="project" value="UniProtKB-SubCell"/>
</dbReference>
<dbReference type="EMBL" id="KZ293436">
    <property type="protein sequence ID" value="PBK67570.1"/>
    <property type="molecule type" value="Genomic_DNA"/>
</dbReference>
<evidence type="ECO:0000256" key="9">
    <source>
        <dbReference type="ARBA" id="ARBA00023204"/>
    </source>
</evidence>
<keyword evidence="12" id="KW-1185">Reference proteome</keyword>
<gene>
    <name evidence="11" type="ORF">ARMSODRAFT_1005429</name>
</gene>
<evidence type="ECO:0000256" key="5">
    <source>
        <dbReference type="ARBA" id="ARBA00022723"/>
    </source>
</evidence>
<protein>
    <recommendedName>
        <fullName evidence="13">Endonuclease/exonuclease/phosphatase domain-containing protein</fullName>
    </recommendedName>
</protein>
<accession>A0A2H3BD30</accession>
<dbReference type="GO" id="GO:0004518">
    <property type="term" value="F:nuclease activity"/>
    <property type="evidence" value="ECO:0007669"/>
    <property type="project" value="UniProtKB-KW"/>
</dbReference>
<reference evidence="12" key="1">
    <citation type="journal article" date="2017" name="Nat. Ecol. Evol.">
        <title>Genome expansion and lineage-specific genetic innovations in the forest pathogenic fungi Armillaria.</title>
        <authorList>
            <person name="Sipos G."/>
            <person name="Prasanna A.N."/>
            <person name="Walter M.C."/>
            <person name="O'Connor E."/>
            <person name="Balint B."/>
            <person name="Krizsan K."/>
            <person name="Kiss B."/>
            <person name="Hess J."/>
            <person name="Varga T."/>
            <person name="Slot J."/>
            <person name="Riley R."/>
            <person name="Boka B."/>
            <person name="Rigling D."/>
            <person name="Barry K."/>
            <person name="Lee J."/>
            <person name="Mihaltcheva S."/>
            <person name="LaButti K."/>
            <person name="Lipzen A."/>
            <person name="Waldron R."/>
            <person name="Moloney N.M."/>
            <person name="Sperisen C."/>
            <person name="Kredics L."/>
            <person name="Vagvoelgyi C."/>
            <person name="Patrignani A."/>
            <person name="Fitzpatrick D."/>
            <person name="Nagy I."/>
            <person name="Doyle S."/>
            <person name="Anderson J.B."/>
            <person name="Grigoriev I.V."/>
            <person name="Gueldener U."/>
            <person name="Muensterkoetter M."/>
            <person name="Nagy L.G."/>
        </authorList>
    </citation>
    <scope>NUCLEOTIDE SEQUENCE [LARGE SCALE GENOMIC DNA]</scope>
    <source>
        <strain evidence="12">28-4</strain>
    </source>
</reference>
<dbReference type="PANTHER" id="PTHR15822">
    <property type="entry name" value="TRAF AND TNF RECEPTOR-ASSOCIATED PROTEIN"/>
    <property type="match status" value="1"/>
</dbReference>
<keyword evidence="7" id="KW-0378">Hydrolase</keyword>
<dbReference type="SUPFAM" id="SSF56219">
    <property type="entry name" value="DNase I-like"/>
    <property type="match status" value="1"/>
</dbReference>
<dbReference type="GO" id="GO:0046872">
    <property type="term" value="F:metal ion binding"/>
    <property type="evidence" value="ECO:0007669"/>
    <property type="project" value="UniProtKB-KW"/>
</dbReference>
<dbReference type="GO" id="GO:0070260">
    <property type="term" value="F:5'-tyrosyl-DNA phosphodiesterase activity"/>
    <property type="evidence" value="ECO:0007669"/>
    <property type="project" value="TreeGrafter"/>
</dbReference>
<keyword evidence="4" id="KW-0540">Nuclease</keyword>
<keyword evidence="10" id="KW-0539">Nucleus</keyword>
<evidence type="ECO:0000256" key="8">
    <source>
        <dbReference type="ARBA" id="ARBA00022842"/>
    </source>
</evidence>
<keyword evidence="6" id="KW-0227">DNA damage</keyword>
<dbReference type="InterPro" id="IPR036691">
    <property type="entry name" value="Endo/exonu/phosph_ase_sf"/>
</dbReference>
<name>A0A2H3BD30_9AGAR</name>
<comment type="cofactor">
    <cofactor evidence="1">
        <name>Mn(2+)</name>
        <dbReference type="ChEBI" id="CHEBI:29035"/>
    </cofactor>
</comment>
<evidence type="ECO:0000256" key="4">
    <source>
        <dbReference type="ARBA" id="ARBA00022722"/>
    </source>
</evidence>
<dbReference type="GO" id="GO:0003697">
    <property type="term" value="F:single-stranded DNA binding"/>
    <property type="evidence" value="ECO:0007669"/>
    <property type="project" value="TreeGrafter"/>
</dbReference>
<evidence type="ECO:0008006" key="13">
    <source>
        <dbReference type="Google" id="ProtNLM"/>
    </source>
</evidence>
<proteinExistence type="predicted"/>
<evidence type="ECO:0000313" key="12">
    <source>
        <dbReference type="Proteomes" id="UP000218334"/>
    </source>
</evidence>